<dbReference type="Pfam" id="PF01098">
    <property type="entry name" value="FTSW_RODA_SPOVE"/>
    <property type="match status" value="1"/>
</dbReference>
<evidence type="ECO:0000256" key="3">
    <source>
        <dbReference type="ARBA" id="ARBA00022676"/>
    </source>
</evidence>
<dbReference type="InterPro" id="IPR018365">
    <property type="entry name" value="Cell_cycle_FtsW-rel_CS"/>
</dbReference>
<dbReference type="PROSITE" id="PS00428">
    <property type="entry name" value="FTSW_RODA_SPOVE"/>
    <property type="match status" value="1"/>
</dbReference>
<reference evidence="12" key="1">
    <citation type="submission" date="2019-12" db="EMBL/GenBank/DDBJ databases">
        <authorList>
            <person name="zhang j."/>
            <person name="sun C.M."/>
        </authorList>
    </citation>
    <scope>NUCLEOTIDE SEQUENCE</scope>
    <source>
        <strain evidence="12">NS-1</strain>
    </source>
</reference>
<dbReference type="GO" id="GO:0008360">
    <property type="term" value="P:regulation of cell shape"/>
    <property type="evidence" value="ECO:0007669"/>
    <property type="project" value="UniProtKB-KW"/>
</dbReference>
<comment type="function">
    <text evidence="11">Peptidoglycan polymerase that is essential for cell wall elongation.</text>
</comment>
<keyword evidence="8 11" id="KW-1133">Transmembrane helix</keyword>
<dbReference type="NCBIfam" id="TIGR02210">
    <property type="entry name" value="rodA_shape"/>
    <property type="match status" value="1"/>
</dbReference>
<feature type="transmembrane region" description="Helical" evidence="11">
    <location>
        <begin position="110"/>
        <end position="129"/>
    </location>
</feature>
<dbReference type="EMBL" id="CP046640">
    <property type="protein sequence ID" value="QTL97263.1"/>
    <property type="molecule type" value="Genomic_DNA"/>
</dbReference>
<gene>
    <name evidence="11 12" type="primary">rodA</name>
    <name evidence="12" type="ORF">GM661_04340</name>
</gene>
<dbReference type="GO" id="GO:0009252">
    <property type="term" value="P:peptidoglycan biosynthetic process"/>
    <property type="evidence" value="ECO:0007669"/>
    <property type="project" value="UniProtKB-UniRule"/>
</dbReference>
<accession>A0A8A7K663</accession>
<keyword evidence="13" id="KW-1185">Reference proteome</keyword>
<evidence type="ECO:0000256" key="1">
    <source>
        <dbReference type="ARBA" id="ARBA00004141"/>
    </source>
</evidence>
<comment type="catalytic activity">
    <reaction evidence="11">
        <text>[GlcNAc-(1-&gt;4)-Mur2Ac(oyl-L-Ala-gamma-D-Glu-L-Lys-D-Ala-D-Ala)](n)-di-trans,octa-cis-undecaprenyl diphosphate + beta-D-GlcNAc-(1-&gt;4)-Mur2Ac(oyl-L-Ala-gamma-D-Glu-L-Lys-D-Ala-D-Ala)-di-trans,octa-cis-undecaprenyl diphosphate = [GlcNAc-(1-&gt;4)-Mur2Ac(oyl-L-Ala-gamma-D-Glu-L-Lys-D-Ala-D-Ala)](n+1)-di-trans,octa-cis-undecaprenyl diphosphate + di-trans,octa-cis-undecaprenyl diphosphate + H(+)</text>
        <dbReference type="Rhea" id="RHEA:23708"/>
        <dbReference type="Rhea" id="RHEA-COMP:9602"/>
        <dbReference type="Rhea" id="RHEA-COMP:9603"/>
        <dbReference type="ChEBI" id="CHEBI:15378"/>
        <dbReference type="ChEBI" id="CHEBI:58405"/>
        <dbReference type="ChEBI" id="CHEBI:60033"/>
        <dbReference type="ChEBI" id="CHEBI:78435"/>
        <dbReference type="EC" id="2.4.99.28"/>
    </reaction>
</comment>
<dbReference type="GO" id="GO:0015648">
    <property type="term" value="F:lipid-linked peptidoglycan transporter activity"/>
    <property type="evidence" value="ECO:0007669"/>
    <property type="project" value="TreeGrafter"/>
</dbReference>
<dbReference type="GO" id="GO:0051301">
    <property type="term" value="P:cell division"/>
    <property type="evidence" value="ECO:0007669"/>
    <property type="project" value="InterPro"/>
</dbReference>
<evidence type="ECO:0000313" key="13">
    <source>
        <dbReference type="Proteomes" id="UP000665020"/>
    </source>
</evidence>
<dbReference type="GO" id="GO:0032153">
    <property type="term" value="C:cell division site"/>
    <property type="evidence" value="ECO:0007669"/>
    <property type="project" value="TreeGrafter"/>
</dbReference>
<feature type="transmembrane region" description="Helical" evidence="11">
    <location>
        <begin position="274"/>
        <end position="300"/>
    </location>
</feature>
<feature type="transmembrane region" description="Helical" evidence="11">
    <location>
        <begin position="164"/>
        <end position="180"/>
    </location>
</feature>
<name>A0A8A7K663_9FIRM</name>
<dbReference type="HAMAP" id="MF_02079">
    <property type="entry name" value="PGT_RodA"/>
    <property type="match status" value="1"/>
</dbReference>
<dbReference type="PANTHER" id="PTHR30474">
    <property type="entry name" value="CELL CYCLE PROTEIN"/>
    <property type="match status" value="1"/>
</dbReference>
<keyword evidence="7 11" id="KW-0573">Peptidoglycan synthesis</keyword>
<keyword evidence="2 11" id="KW-1003">Cell membrane</keyword>
<comment type="pathway">
    <text evidence="11">Cell wall biogenesis; peptidoglycan biosynthesis.</text>
</comment>
<dbReference type="InterPro" id="IPR011923">
    <property type="entry name" value="RodA/MrdB"/>
</dbReference>
<evidence type="ECO:0000256" key="5">
    <source>
        <dbReference type="ARBA" id="ARBA00022692"/>
    </source>
</evidence>
<dbReference type="RefSeq" id="WP_230868899.1">
    <property type="nucleotide sequence ID" value="NZ_CP046640.1"/>
</dbReference>
<evidence type="ECO:0000256" key="11">
    <source>
        <dbReference type="HAMAP-Rule" id="MF_02079"/>
    </source>
</evidence>
<dbReference type="AlphaFoldDB" id="A0A8A7K663"/>
<keyword evidence="9 11" id="KW-0472">Membrane</keyword>
<feature type="transmembrane region" description="Helical" evidence="11">
    <location>
        <begin position="12"/>
        <end position="34"/>
    </location>
</feature>
<evidence type="ECO:0000256" key="4">
    <source>
        <dbReference type="ARBA" id="ARBA00022679"/>
    </source>
</evidence>
<proteinExistence type="inferred from homology"/>
<dbReference type="GO" id="GO:0005886">
    <property type="term" value="C:plasma membrane"/>
    <property type="evidence" value="ECO:0007669"/>
    <property type="project" value="UniProtKB-SubCell"/>
</dbReference>
<feature type="transmembrane region" description="Helical" evidence="11">
    <location>
        <begin position="312"/>
        <end position="330"/>
    </location>
</feature>
<evidence type="ECO:0000256" key="9">
    <source>
        <dbReference type="ARBA" id="ARBA00023136"/>
    </source>
</evidence>
<dbReference type="UniPathway" id="UPA00219"/>
<keyword evidence="5 11" id="KW-0812">Transmembrane</keyword>
<sequence length="379" mass="42218">MSWNKKLIKNLNWYIPLTAFLLIIIGIIAISSALELNKTDSMGLIYVQRQVTAAIMGCILVIIIQFFDYRVYRYYADIIYLSTIGILGIILVVGHTVAGGKRWLNFGPINFQPSELAKIMLILVLAAVIDEKKDDLKHIFGFVKPFIYVLVPFVLIILQNDLGTSLVLLAIFIGILFVSGANLKIMLGVFGGGFLSVVAYILSHIYLNVPLFFLKEYQLNRLIIFINPDLDPYGRGYNIIQSKIALGSGKLLGKGLFAGTQSQLEFLPEKHTDFIFSVIGEEFGFLGVIIVILLCFFLLWQILEVASKARDDYGRLIATGVAAMFFFHIIENIGMTMGLMPITGLPLPFISYGGSSVLTSMIAIGLVINVNLRRKKIIF</sequence>
<dbReference type="GO" id="GO:0008955">
    <property type="term" value="F:peptidoglycan glycosyltransferase activity"/>
    <property type="evidence" value="ECO:0007669"/>
    <property type="project" value="UniProtKB-UniRule"/>
</dbReference>
<feature type="transmembrane region" description="Helical" evidence="11">
    <location>
        <begin position="141"/>
        <end position="158"/>
    </location>
</feature>
<dbReference type="Proteomes" id="UP000665020">
    <property type="component" value="Chromosome"/>
</dbReference>
<evidence type="ECO:0000256" key="8">
    <source>
        <dbReference type="ARBA" id="ARBA00022989"/>
    </source>
</evidence>
<dbReference type="EC" id="2.4.99.28" evidence="11"/>
<comment type="similarity">
    <text evidence="11">Belongs to the SEDS family. MrdB/RodA subfamily.</text>
</comment>
<feature type="transmembrane region" description="Helical" evidence="11">
    <location>
        <begin position="350"/>
        <end position="372"/>
    </location>
</feature>
<keyword evidence="6 11" id="KW-0133">Cell shape</keyword>
<evidence type="ECO:0000256" key="7">
    <source>
        <dbReference type="ARBA" id="ARBA00022984"/>
    </source>
</evidence>
<keyword evidence="10 11" id="KW-0961">Cell wall biogenesis/degradation</keyword>
<evidence type="ECO:0000313" key="12">
    <source>
        <dbReference type="EMBL" id="QTL97263.1"/>
    </source>
</evidence>
<dbReference type="GO" id="GO:0071555">
    <property type="term" value="P:cell wall organization"/>
    <property type="evidence" value="ECO:0007669"/>
    <property type="project" value="UniProtKB-KW"/>
</dbReference>
<keyword evidence="4 11" id="KW-0808">Transferase</keyword>
<keyword evidence="3 11" id="KW-0328">Glycosyltransferase</keyword>
<evidence type="ECO:0000256" key="2">
    <source>
        <dbReference type="ARBA" id="ARBA00022475"/>
    </source>
</evidence>
<feature type="transmembrane region" description="Helical" evidence="11">
    <location>
        <begin position="187"/>
        <end position="207"/>
    </location>
</feature>
<protein>
    <recommendedName>
        <fullName evidence="11">Peptidoglycan glycosyltransferase RodA</fullName>
        <shortName evidence="11">PGT</shortName>
        <ecNumber evidence="11">2.4.99.28</ecNumber>
    </recommendedName>
    <alternativeName>
        <fullName evidence="11">Cell elongation protein RodA</fullName>
    </alternativeName>
    <alternativeName>
        <fullName evidence="11">Cell wall polymerase</fullName>
    </alternativeName>
    <alternativeName>
        <fullName evidence="11">Peptidoglycan polymerase</fullName>
        <shortName evidence="11">PG polymerase</shortName>
    </alternativeName>
</protein>
<comment type="subcellular location">
    <subcellularLocation>
        <location evidence="11">Cell membrane</location>
        <topology evidence="11">Multi-pass membrane protein</topology>
    </subcellularLocation>
    <subcellularLocation>
        <location evidence="1">Membrane</location>
        <topology evidence="1">Multi-pass membrane protein</topology>
    </subcellularLocation>
</comment>
<organism evidence="12 13">
    <name type="scientific">Iocasia fonsfrigidae</name>
    <dbReference type="NCBI Taxonomy" id="2682810"/>
    <lineage>
        <taxon>Bacteria</taxon>
        <taxon>Bacillati</taxon>
        <taxon>Bacillota</taxon>
        <taxon>Clostridia</taxon>
        <taxon>Halanaerobiales</taxon>
        <taxon>Halanaerobiaceae</taxon>
        <taxon>Iocasia</taxon>
    </lineage>
</organism>
<dbReference type="InterPro" id="IPR001182">
    <property type="entry name" value="FtsW/RodA"/>
</dbReference>
<feature type="transmembrane region" description="Helical" evidence="11">
    <location>
        <begin position="79"/>
        <end position="98"/>
    </location>
</feature>
<evidence type="ECO:0000256" key="6">
    <source>
        <dbReference type="ARBA" id="ARBA00022960"/>
    </source>
</evidence>
<evidence type="ECO:0000256" key="10">
    <source>
        <dbReference type="ARBA" id="ARBA00023316"/>
    </source>
</evidence>
<feature type="transmembrane region" description="Helical" evidence="11">
    <location>
        <begin position="46"/>
        <end position="67"/>
    </location>
</feature>
<dbReference type="PANTHER" id="PTHR30474:SF1">
    <property type="entry name" value="PEPTIDOGLYCAN GLYCOSYLTRANSFERASE MRDB"/>
    <property type="match status" value="1"/>
</dbReference>
<dbReference type="KEGG" id="ifn:GM661_04340"/>